<protein>
    <recommendedName>
        <fullName evidence="1">DUF5689 domain-containing protein</fullName>
    </recommendedName>
</protein>
<dbReference type="Pfam" id="PF18942">
    <property type="entry name" value="DUF5689"/>
    <property type="match status" value="1"/>
</dbReference>
<dbReference type="RefSeq" id="WP_144009576.1">
    <property type="nucleotide sequence ID" value="NZ_FWYB01000017.1"/>
</dbReference>
<sequence length="410" mass="44766">MNNRNILMKNIEMKTFIGSFLCFAMVALFLPSCTKDKYKADPYTLQQVRLLYTGKPLELPESKIIGVVISDANSKNIPAGMVVVQDNNRGIALSVGAEAAASLSKGDSIRVDATGGSLTRENGILQVKNIDKNKIQKLASNSIVKPLQLTYADFMANVLNYESTLVQVTASTEPAPVQGDVFKGDKLLSDNMGKTIVMHTEANATFAEAALPVNATFTGIAFATAEALPQLWVRNADDVLHSSGAMYANYPEQFENSTKKGYTPAVNVPLPSGSWRLDNAVMQNDVKDKPTSGVYAVRMQQNLTISAYLQMMYNVPSASKVTVWYGVFMDDLGCTWRLEYSTNNGTSWTAAGPDVKDASPRDRKLAVFTFNIKVPVRFRINKIGLGTTNSSAKPPIINGRLNVDDFAIYQ</sequence>
<organism evidence="2 3">
    <name type="scientific">Pedobacter nyackensis</name>
    <dbReference type="NCBI Taxonomy" id="475255"/>
    <lineage>
        <taxon>Bacteria</taxon>
        <taxon>Pseudomonadati</taxon>
        <taxon>Bacteroidota</taxon>
        <taxon>Sphingobacteriia</taxon>
        <taxon>Sphingobacteriales</taxon>
        <taxon>Sphingobacteriaceae</taxon>
        <taxon>Pedobacter</taxon>
    </lineage>
</organism>
<dbReference type="Proteomes" id="UP000192678">
    <property type="component" value="Unassembled WGS sequence"/>
</dbReference>
<keyword evidence="3" id="KW-1185">Reference proteome</keyword>
<name>A0A1W2EWK3_9SPHI</name>
<evidence type="ECO:0000313" key="2">
    <source>
        <dbReference type="EMBL" id="SMD14020.1"/>
    </source>
</evidence>
<gene>
    <name evidence="2" type="ORF">SAMN04488101_1177</name>
</gene>
<dbReference type="EMBL" id="FWYB01000017">
    <property type="protein sequence ID" value="SMD14020.1"/>
    <property type="molecule type" value="Genomic_DNA"/>
</dbReference>
<dbReference type="OrthoDB" id="1111074at2"/>
<accession>A0A1W2EWK3</accession>
<evidence type="ECO:0000259" key="1">
    <source>
        <dbReference type="Pfam" id="PF18942"/>
    </source>
</evidence>
<feature type="domain" description="DUF5689" evidence="1">
    <location>
        <begin position="44"/>
        <end position="239"/>
    </location>
</feature>
<dbReference type="STRING" id="475255.SAMN04488101_1177"/>
<proteinExistence type="predicted"/>
<reference evidence="2 3" key="1">
    <citation type="submission" date="2017-04" db="EMBL/GenBank/DDBJ databases">
        <authorList>
            <person name="Afonso C.L."/>
            <person name="Miller P.J."/>
            <person name="Scott M.A."/>
            <person name="Spackman E."/>
            <person name="Goraichik I."/>
            <person name="Dimitrov K.M."/>
            <person name="Suarez D.L."/>
            <person name="Swayne D.E."/>
        </authorList>
    </citation>
    <scope>NUCLEOTIDE SEQUENCE [LARGE SCALE GENOMIC DNA]</scope>
    <source>
        <strain evidence="2 3">DSM 19625</strain>
    </source>
</reference>
<dbReference type="AlphaFoldDB" id="A0A1W2EWK3"/>
<dbReference type="InterPro" id="IPR043744">
    <property type="entry name" value="DUF5689"/>
</dbReference>
<evidence type="ECO:0000313" key="3">
    <source>
        <dbReference type="Proteomes" id="UP000192678"/>
    </source>
</evidence>